<evidence type="ECO:0000256" key="1">
    <source>
        <dbReference type="ARBA" id="ARBA00000444"/>
    </source>
</evidence>
<feature type="region of interest" description="Disordered" evidence="12">
    <location>
        <begin position="1"/>
        <end position="20"/>
    </location>
</feature>
<feature type="compositionally biased region" description="Polar residues" evidence="12">
    <location>
        <begin position="81"/>
        <end position="90"/>
    </location>
</feature>
<dbReference type="STRING" id="252740.A0A423VR41"/>
<feature type="compositionally biased region" description="Polar residues" evidence="12">
    <location>
        <begin position="755"/>
        <end position="769"/>
    </location>
</feature>
<dbReference type="OrthoDB" id="20783at2759"/>
<comment type="caution">
    <text evidence="14">The sequence shown here is derived from an EMBL/GenBank/DDBJ whole genome shotgun (WGS) entry which is preliminary data.</text>
</comment>
<keyword evidence="6 11" id="KW-0418">Kinase</keyword>
<dbReference type="AlphaFoldDB" id="A0A423VR41"/>
<dbReference type="GO" id="GO:0005886">
    <property type="term" value="C:plasma membrane"/>
    <property type="evidence" value="ECO:0007669"/>
    <property type="project" value="TreeGrafter"/>
</dbReference>
<feature type="region of interest" description="Disordered" evidence="12">
    <location>
        <begin position="44"/>
        <end position="202"/>
    </location>
</feature>
<dbReference type="PANTHER" id="PTHR23086:SF8">
    <property type="entry name" value="PHOSPHATIDYLINOSITOL 5-PHOSPHATE 4-KINASE, ISOFORM A"/>
    <property type="match status" value="1"/>
</dbReference>
<dbReference type="EC" id="2.7.1.68" evidence="2"/>
<keyword evidence="5 11" id="KW-0547">Nucleotide-binding</keyword>
<dbReference type="Gene3D" id="3.30.800.10">
    <property type="entry name" value="Phosphatidylinositol Phosphate Kinase II Beta"/>
    <property type="match status" value="1"/>
</dbReference>
<feature type="region of interest" description="Disordered" evidence="12">
    <location>
        <begin position="877"/>
        <end position="1005"/>
    </location>
</feature>
<sequence length="1005" mass="110642">MPSFLNDHASPSHFQNSGVVHLNGTSQYEGLDQINTKVDGQVCHVNSHTSNDSYDGSSSHSTHTSESSDAAAHRNGDDTRTSTMSTTIAQNGVIDGGDNHKMNGFSYPDATNSPQLNGAPIASSLPDRSVSPRPTLPNGTADRNSSHSFAAPPSITTSMADATSAQPSPIPIHQVQGNDRTSLDPNTSMPQRFSSPAQMSGNTNLSASVPNLHPANAGLKHRHTLEVPRPGQPRGSRDEMDTALASGRFSPTNVGGIRRASLNLVRRNTRSMHGDFPRDEAFPDEDAMRWAEAYRQKRASKKKKEEDDDRVLVGTKVDEKHANWVTAYNMLTGIRVSVSRTNAKLDRPLTDADFESKAKTTFDITGNELVPSAKYDFKFKDYAPWVFRHLRQLFNLDPADYLMSLTGKYILSELGSPGKSGSFFYFSRDYRFIIKTIHHAEHKFLRKILKEYYNHVTENPNTLLSQFYGLHRVKTPWGRKIHFVVMNNLFPPHRDIHTTFDLKGSTIGRDYHEEDLEKNPRATLKDLNWLRRQRHLELGLEKKRLFMEQLQKDVKLMQKLQIMDYSLLIGVHDLRKGNEENLRARNLQVFSPGGEQSADDPHQVLMRTPSKLENQRRAAQFRQIIKSERPVPMGQSSAGMPDVLEEGSRSDSIFYSDDGGMQATHEDNSPGDEIYYLGVIDCLTRYGVIKKIEHFWKGLTADRTQISALPPEQYGDRFLNFMSGITMSPEEAAREAEEKQRGEAKAEKEKEKQRVSSWNSVGRRSTSNNSTAGAPTHPPPAPPARGSGAKSPQEEDTIRRAEHIAHKSERHGHNEQGIPEITIGTSGSAGEGIFPSITTATAPSLGAAVGQIGQISHGRDSTNQPILPVVRETGEGLANGQHYHGASRVNKYGSRAGESDRRPMTPAKDGQERHAGFGNPMPNRGPPTPPKTAGSIAGNGNSLSKRLTKPESADSGVGVSAPGRERSGSQRSYASGKAGFKGQMGRESMDKALPPLPGVNGPAFN</sequence>
<keyword evidence="7 11" id="KW-0067">ATP-binding</keyword>
<feature type="compositionally biased region" description="Basic and acidic residues" evidence="12">
    <location>
        <begin position="731"/>
        <end position="754"/>
    </location>
</feature>
<dbReference type="SMART" id="SM00330">
    <property type="entry name" value="PIPKc"/>
    <property type="match status" value="1"/>
</dbReference>
<evidence type="ECO:0000256" key="12">
    <source>
        <dbReference type="SAM" id="MobiDB-lite"/>
    </source>
</evidence>
<dbReference type="Pfam" id="PF01504">
    <property type="entry name" value="PIP5K"/>
    <property type="match status" value="1"/>
</dbReference>
<dbReference type="GO" id="GO:0016308">
    <property type="term" value="F:1-phosphatidylinositol-4-phosphate 5-kinase activity"/>
    <property type="evidence" value="ECO:0007669"/>
    <property type="project" value="UniProtKB-EC"/>
</dbReference>
<dbReference type="InterPro" id="IPR002498">
    <property type="entry name" value="PInositol-4-P-4/5-kinase_core"/>
</dbReference>
<feature type="compositionally biased region" description="Low complexity" evidence="12">
    <location>
        <begin position="47"/>
        <end position="70"/>
    </location>
</feature>
<keyword evidence="4 11" id="KW-0808">Transferase</keyword>
<comment type="catalytic activity">
    <reaction evidence="1">
        <text>a 1,2-diacyl-sn-glycero-3-phospho-(1D-myo-inositol 4-phosphate) + ATP = a 1,2-diacyl-sn-glycero-3-phospho-(1D-myo-inositol-4,5-bisphosphate) + ADP + H(+)</text>
        <dbReference type="Rhea" id="RHEA:14425"/>
        <dbReference type="ChEBI" id="CHEBI:15378"/>
        <dbReference type="ChEBI" id="CHEBI:30616"/>
        <dbReference type="ChEBI" id="CHEBI:58178"/>
        <dbReference type="ChEBI" id="CHEBI:58456"/>
        <dbReference type="ChEBI" id="CHEBI:456216"/>
        <dbReference type="EC" id="2.7.1.68"/>
    </reaction>
</comment>
<dbReference type="GO" id="GO:0005524">
    <property type="term" value="F:ATP binding"/>
    <property type="evidence" value="ECO:0007669"/>
    <property type="project" value="UniProtKB-UniRule"/>
</dbReference>
<dbReference type="PANTHER" id="PTHR23086">
    <property type="entry name" value="PHOSPHATIDYLINOSITOL-4-PHOSPHATE 5-KINASE"/>
    <property type="match status" value="1"/>
</dbReference>
<reference evidence="14 15" key="1">
    <citation type="submission" date="2015-09" db="EMBL/GenBank/DDBJ databases">
        <title>Host preference determinants of Valsa canker pathogens revealed by comparative genomics.</title>
        <authorList>
            <person name="Yin Z."/>
            <person name="Huang L."/>
        </authorList>
    </citation>
    <scope>NUCLEOTIDE SEQUENCE [LARGE SCALE GENOMIC DNA]</scope>
    <source>
        <strain evidence="14 15">YSFL</strain>
    </source>
</reference>
<organism evidence="14 15">
    <name type="scientific">Cytospora chrysosperma</name>
    <name type="common">Cytospora canker fungus</name>
    <name type="synonym">Sphaeria chrysosperma</name>
    <dbReference type="NCBI Taxonomy" id="252740"/>
    <lineage>
        <taxon>Eukaryota</taxon>
        <taxon>Fungi</taxon>
        <taxon>Dikarya</taxon>
        <taxon>Ascomycota</taxon>
        <taxon>Pezizomycotina</taxon>
        <taxon>Sordariomycetes</taxon>
        <taxon>Sordariomycetidae</taxon>
        <taxon>Diaporthales</taxon>
        <taxon>Cytosporaceae</taxon>
        <taxon>Cytospora</taxon>
    </lineage>
</organism>
<evidence type="ECO:0000256" key="6">
    <source>
        <dbReference type="ARBA" id="ARBA00022777"/>
    </source>
</evidence>
<dbReference type="InterPro" id="IPR027483">
    <property type="entry name" value="PInositol-4-P-4/5-kinase_C_sf"/>
</dbReference>
<evidence type="ECO:0000256" key="4">
    <source>
        <dbReference type="ARBA" id="ARBA00022679"/>
    </source>
</evidence>
<dbReference type="InterPro" id="IPR027484">
    <property type="entry name" value="PInositol-4-P-5-kinase_N"/>
</dbReference>
<dbReference type="GO" id="GO:0046854">
    <property type="term" value="P:phosphatidylinositol phosphate biosynthetic process"/>
    <property type="evidence" value="ECO:0007669"/>
    <property type="project" value="TreeGrafter"/>
</dbReference>
<feature type="domain" description="PIPK" evidence="13">
    <location>
        <begin position="318"/>
        <end position="726"/>
    </location>
</feature>
<evidence type="ECO:0000313" key="15">
    <source>
        <dbReference type="Proteomes" id="UP000284375"/>
    </source>
</evidence>
<dbReference type="SUPFAM" id="SSF56104">
    <property type="entry name" value="SAICAR synthase-like"/>
    <property type="match status" value="1"/>
</dbReference>
<feature type="compositionally biased region" description="Basic and acidic residues" evidence="12">
    <location>
        <begin position="897"/>
        <end position="915"/>
    </location>
</feature>
<dbReference type="Proteomes" id="UP000284375">
    <property type="component" value="Unassembled WGS sequence"/>
</dbReference>
<feature type="compositionally biased region" description="Polar residues" evidence="12">
    <location>
        <begin position="175"/>
        <end position="202"/>
    </location>
</feature>
<keyword evidence="3" id="KW-0597">Phosphoprotein</keyword>
<accession>A0A423VR41</accession>
<dbReference type="CDD" id="cd17303">
    <property type="entry name" value="PIPKc_PIP5K_yeast_like"/>
    <property type="match status" value="1"/>
</dbReference>
<feature type="compositionally biased region" description="Basic and acidic residues" evidence="12">
    <location>
        <begin position="71"/>
        <end position="80"/>
    </location>
</feature>
<dbReference type="EMBL" id="LJZO01000032">
    <property type="protein sequence ID" value="ROV93541.1"/>
    <property type="molecule type" value="Genomic_DNA"/>
</dbReference>
<evidence type="ECO:0000256" key="2">
    <source>
        <dbReference type="ARBA" id="ARBA00012172"/>
    </source>
</evidence>
<proteinExistence type="predicted"/>
<evidence type="ECO:0000256" key="7">
    <source>
        <dbReference type="ARBA" id="ARBA00022840"/>
    </source>
</evidence>
<dbReference type="PROSITE" id="PS51455">
    <property type="entry name" value="PIPK"/>
    <property type="match status" value="1"/>
</dbReference>
<dbReference type="Gene3D" id="3.30.810.10">
    <property type="entry name" value="2-Layer Sandwich"/>
    <property type="match status" value="1"/>
</dbReference>
<evidence type="ECO:0000256" key="10">
    <source>
        <dbReference type="ARBA" id="ARBA00082306"/>
    </source>
</evidence>
<dbReference type="FunFam" id="3.30.800.10:FF:000009">
    <property type="entry name" value="Phosphatidylinositol 4-phosphate 5-kinase its3"/>
    <property type="match status" value="1"/>
</dbReference>
<keyword evidence="15" id="KW-1185">Reference proteome</keyword>
<evidence type="ECO:0000256" key="11">
    <source>
        <dbReference type="PROSITE-ProRule" id="PRU00781"/>
    </source>
</evidence>
<evidence type="ECO:0000313" key="14">
    <source>
        <dbReference type="EMBL" id="ROV93541.1"/>
    </source>
</evidence>
<evidence type="ECO:0000256" key="8">
    <source>
        <dbReference type="ARBA" id="ARBA00078403"/>
    </source>
</evidence>
<gene>
    <name evidence="14" type="ORF">VSDG_06775</name>
</gene>
<protein>
    <recommendedName>
        <fullName evidence="2">1-phosphatidylinositol-4-phosphate 5-kinase</fullName>
        <ecNumber evidence="2">2.7.1.68</ecNumber>
    </recommendedName>
    <alternativeName>
        <fullName evidence="10">1-phosphatidylinositol 4-phosphate kinase</fullName>
    </alternativeName>
    <alternativeName>
        <fullName evidence="8">Diphosphoinositide kinase</fullName>
    </alternativeName>
    <alternativeName>
        <fullName evidence="9">PIP5K</fullName>
    </alternativeName>
</protein>
<feature type="region of interest" description="Disordered" evidence="12">
    <location>
        <begin position="730"/>
        <end position="796"/>
    </location>
</feature>
<evidence type="ECO:0000256" key="9">
    <source>
        <dbReference type="ARBA" id="ARBA00080374"/>
    </source>
</evidence>
<evidence type="ECO:0000256" key="3">
    <source>
        <dbReference type="ARBA" id="ARBA00022553"/>
    </source>
</evidence>
<evidence type="ECO:0000256" key="5">
    <source>
        <dbReference type="ARBA" id="ARBA00022741"/>
    </source>
</evidence>
<feature type="compositionally biased region" description="Polar residues" evidence="12">
    <location>
        <begin position="137"/>
        <end position="167"/>
    </location>
</feature>
<evidence type="ECO:0000259" key="13">
    <source>
        <dbReference type="PROSITE" id="PS51455"/>
    </source>
</evidence>
<name>A0A423VR41_CYTCH</name>
<dbReference type="InterPro" id="IPR023610">
    <property type="entry name" value="PInositol-4/5-P-5/4-kinase"/>
</dbReference>